<dbReference type="PROSITE" id="PS00639">
    <property type="entry name" value="THIOL_PROTEASE_HIS"/>
    <property type="match status" value="1"/>
</dbReference>
<accession>A0A8J6EE61</accession>
<feature type="domain" description="Peptidase C1A papain C-terminal" evidence="16">
    <location>
        <begin position="117"/>
        <end position="329"/>
    </location>
</feature>
<dbReference type="InterPro" id="IPR013128">
    <property type="entry name" value="Peptidase_C1A"/>
</dbReference>
<feature type="chain" id="PRO_5035264600" description="Cathepsin O" evidence="15">
    <location>
        <begin position="20"/>
        <end position="330"/>
    </location>
</feature>
<sequence>MLWLCVLSAVSACVSTSASLPVHSHVRRSPHNHTFLLFMDPVGERSPADRYGIFLKSLERHALLNSDARGSGDAYYGINQFSGLSPEEFANLYLQSYPSRSLDPYVPSKAALGGSALPSRFDWRDKKLVTGVKNQLDCGACWAFSIVGAIESRNAIIGHPLEDLSVQQVIDCSYLDKGCNGGSTDNALKWLNQSHTKLVKSSEYPFKATTGACHYFPPTEFGVSIKGYEAYDFSDYEEQMMNILINVGPIAVIVDAVSWQDYLGGIIQHHCSSGHSNHAVLVVGFDKTGDTPYWIVKNSWGTSWGIDGYVHVKMGQNICGIADFVAFPVM</sequence>
<evidence type="ECO:0000256" key="12">
    <source>
        <dbReference type="ARBA" id="ARBA00053492"/>
    </source>
</evidence>
<dbReference type="AlphaFoldDB" id="A0A8J6EE61"/>
<evidence type="ECO:0000256" key="7">
    <source>
        <dbReference type="ARBA" id="ARBA00023145"/>
    </source>
</evidence>
<keyword evidence="4 15" id="KW-0732">Signal</keyword>
<dbReference type="SUPFAM" id="SSF54001">
    <property type="entry name" value="Cysteine proteinases"/>
    <property type="match status" value="1"/>
</dbReference>
<evidence type="ECO:0000256" key="11">
    <source>
        <dbReference type="ARBA" id="ARBA00051025"/>
    </source>
</evidence>
<dbReference type="GO" id="GO:0008234">
    <property type="term" value="F:cysteine-type peptidase activity"/>
    <property type="evidence" value="ECO:0007669"/>
    <property type="project" value="UniProtKB-KW"/>
</dbReference>
<comment type="caution">
    <text evidence="17">The sequence shown here is derived from an EMBL/GenBank/DDBJ whole genome shotgun (WGS) entry which is preliminary data.</text>
</comment>
<dbReference type="GO" id="GO:0006508">
    <property type="term" value="P:proteolysis"/>
    <property type="evidence" value="ECO:0007669"/>
    <property type="project" value="UniProtKB-KW"/>
</dbReference>
<evidence type="ECO:0000259" key="16">
    <source>
        <dbReference type="SMART" id="SM00645"/>
    </source>
</evidence>
<dbReference type="InterPro" id="IPR025661">
    <property type="entry name" value="Pept_asp_AS"/>
</dbReference>
<keyword evidence="10" id="KW-0458">Lysosome</keyword>
<dbReference type="PANTHER" id="PTHR12411">
    <property type="entry name" value="CYSTEINE PROTEASE FAMILY C1-RELATED"/>
    <property type="match status" value="1"/>
</dbReference>
<evidence type="ECO:0000256" key="15">
    <source>
        <dbReference type="SAM" id="SignalP"/>
    </source>
</evidence>
<keyword evidence="18" id="KW-1185">Reference proteome</keyword>
<evidence type="ECO:0000313" key="18">
    <source>
        <dbReference type="Proteomes" id="UP000770717"/>
    </source>
</evidence>
<keyword evidence="3" id="KW-0645">Protease</keyword>
<keyword evidence="8" id="KW-1015">Disulfide bond</keyword>
<comment type="subcellular location">
    <subcellularLocation>
        <location evidence="1">Lysosome</location>
    </subcellularLocation>
</comment>
<feature type="signal peptide" evidence="15">
    <location>
        <begin position="1"/>
        <end position="19"/>
    </location>
</feature>
<dbReference type="Pfam" id="PF00112">
    <property type="entry name" value="Peptidase_C1"/>
    <property type="match status" value="1"/>
</dbReference>
<dbReference type="InterPro" id="IPR025660">
    <property type="entry name" value="Pept_his_AS"/>
</dbReference>
<dbReference type="EC" id="3.4.22.42" evidence="13"/>
<reference evidence="17" key="1">
    <citation type="thesis" date="2020" institute="ProQuest LLC" country="789 East Eisenhower Parkway, Ann Arbor, MI, USA">
        <title>Comparative Genomics and Chromosome Evolution.</title>
        <authorList>
            <person name="Mudd A.B."/>
        </authorList>
    </citation>
    <scope>NUCLEOTIDE SEQUENCE</scope>
    <source>
        <strain evidence="17">HN-11 Male</strain>
        <tissue evidence="17">Kidney and liver</tissue>
    </source>
</reference>
<evidence type="ECO:0000256" key="1">
    <source>
        <dbReference type="ARBA" id="ARBA00004371"/>
    </source>
</evidence>
<comment type="similarity">
    <text evidence="2">Belongs to the peptidase C1 family.</text>
</comment>
<evidence type="ECO:0000256" key="6">
    <source>
        <dbReference type="ARBA" id="ARBA00022807"/>
    </source>
</evidence>
<evidence type="ECO:0000256" key="3">
    <source>
        <dbReference type="ARBA" id="ARBA00022670"/>
    </source>
</evidence>
<dbReference type="SMART" id="SM00645">
    <property type="entry name" value="Pept_C1"/>
    <property type="match status" value="1"/>
</dbReference>
<dbReference type="PRINTS" id="PR00705">
    <property type="entry name" value="PAPAIN"/>
</dbReference>
<dbReference type="OrthoDB" id="498368at2759"/>
<gene>
    <name evidence="17" type="ORF">GDO78_015081</name>
</gene>
<evidence type="ECO:0000256" key="2">
    <source>
        <dbReference type="ARBA" id="ARBA00008455"/>
    </source>
</evidence>
<name>A0A8J6EE61_ELECQ</name>
<evidence type="ECO:0000256" key="5">
    <source>
        <dbReference type="ARBA" id="ARBA00022801"/>
    </source>
</evidence>
<evidence type="ECO:0000256" key="8">
    <source>
        <dbReference type="ARBA" id="ARBA00023157"/>
    </source>
</evidence>
<keyword evidence="6" id="KW-0788">Thiol protease</keyword>
<keyword evidence="7" id="KW-0865">Zymogen</keyword>
<organism evidence="17 18">
    <name type="scientific">Eleutherodactylus coqui</name>
    <name type="common">Puerto Rican coqui</name>
    <dbReference type="NCBI Taxonomy" id="57060"/>
    <lineage>
        <taxon>Eukaryota</taxon>
        <taxon>Metazoa</taxon>
        <taxon>Chordata</taxon>
        <taxon>Craniata</taxon>
        <taxon>Vertebrata</taxon>
        <taxon>Euteleostomi</taxon>
        <taxon>Amphibia</taxon>
        <taxon>Batrachia</taxon>
        <taxon>Anura</taxon>
        <taxon>Neobatrachia</taxon>
        <taxon>Hyloidea</taxon>
        <taxon>Eleutherodactylidae</taxon>
        <taxon>Eleutherodactylinae</taxon>
        <taxon>Eleutherodactylus</taxon>
        <taxon>Eleutherodactylus</taxon>
    </lineage>
</organism>
<evidence type="ECO:0000256" key="14">
    <source>
        <dbReference type="ARBA" id="ARBA00072046"/>
    </source>
</evidence>
<dbReference type="CDD" id="cd02248">
    <property type="entry name" value="Peptidase_C1A"/>
    <property type="match status" value="1"/>
</dbReference>
<evidence type="ECO:0000313" key="17">
    <source>
        <dbReference type="EMBL" id="KAG9467369.1"/>
    </source>
</evidence>
<dbReference type="InterPro" id="IPR000668">
    <property type="entry name" value="Peptidase_C1A_C"/>
</dbReference>
<evidence type="ECO:0000256" key="10">
    <source>
        <dbReference type="ARBA" id="ARBA00023228"/>
    </source>
</evidence>
<evidence type="ECO:0000256" key="4">
    <source>
        <dbReference type="ARBA" id="ARBA00022729"/>
    </source>
</evidence>
<proteinExistence type="inferred from homology"/>
<comment type="catalytic activity">
    <reaction evidence="11">
        <text>The recombinant human enzyme hydrolyzes synthetic endopeptidase substrates including Z-Phe-Arg-NHMec and Z-Arg-Arg-NHMec.</text>
        <dbReference type="EC" id="3.4.22.42"/>
    </reaction>
</comment>
<dbReference type="Gene3D" id="3.90.70.10">
    <property type="entry name" value="Cysteine proteinases"/>
    <property type="match status" value="1"/>
</dbReference>
<dbReference type="FunFam" id="3.90.70.10:FF:000079">
    <property type="entry name" value="Cathepsin O"/>
    <property type="match status" value="1"/>
</dbReference>
<dbReference type="PROSITE" id="PS00640">
    <property type="entry name" value="THIOL_PROTEASE_ASN"/>
    <property type="match status" value="1"/>
</dbReference>
<dbReference type="EMBL" id="WNTK01001437">
    <property type="protein sequence ID" value="KAG9467369.1"/>
    <property type="molecule type" value="Genomic_DNA"/>
</dbReference>
<dbReference type="Proteomes" id="UP000770717">
    <property type="component" value="Unassembled WGS sequence"/>
</dbReference>
<evidence type="ECO:0000256" key="9">
    <source>
        <dbReference type="ARBA" id="ARBA00023180"/>
    </source>
</evidence>
<dbReference type="InterPro" id="IPR038765">
    <property type="entry name" value="Papain-like_cys_pep_sf"/>
</dbReference>
<evidence type="ECO:0000256" key="13">
    <source>
        <dbReference type="ARBA" id="ARBA00066464"/>
    </source>
</evidence>
<keyword evidence="5" id="KW-0378">Hydrolase</keyword>
<dbReference type="GO" id="GO:0005764">
    <property type="term" value="C:lysosome"/>
    <property type="evidence" value="ECO:0007669"/>
    <property type="project" value="UniProtKB-SubCell"/>
</dbReference>
<comment type="function">
    <text evidence="12">Proteolytic enzyme possibly involved in normal cellular protein degradation and turnover.</text>
</comment>
<protein>
    <recommendedName>
        <fullName evidence="14">Cathepsin O</fullName>
        <ecNumber evidence="13">3.4.22.42</ecNumber>
    </recommendedName>
</protein>
<keyword evidence="9" id="KW-0325">Glycoprotein</keyword>
<dbReference type="InterPro" id="IPR039417">
    <property type="entry name" value="Peptidase_C1A_papain-like"/>
</dbReference>